<comment type="caution">
    <text evidence="4">The sequence shown here is derived from an EMBL/GenBank/DDBJ whole genome shotgun (WGS) entry which is preliminary data.</text>
</comment>
<name>A0ABP7BWP8_9MICO</name>
<dbReference type="PANTHER" id="PTHR10742">
    <property type="entry name" value="FLAVIN MONOAMINE OXIDASE"/>
    <property type="match status" value="1"/>
</dbReference>
<feature type="region of interest" description="Disordered" evidence="1">
    <location>
        <begin position="27"/>
        <end position="53"/>
    </location>
</feature>
<accession>A0ABP7BWP8</accession>
<dbReference type="NCBIfam" id="TIGR01409">
    <property type="entry name" value="TAT_signal_seq"/>
    <property type="match status" value="1"/>
</dbReference>
<dbReference type="SUPFAM" id="SSF54373">
    <property type="entry name" value="FAD-linked reductases, C-terminal domain"/>
    <property type="match status" value="1"/>
</dbReference>
<dbReference type="InterPro" id="IPR006311">
    <property type="entry name" value="TAT_signal"/>
</dbReference>
<sequence length="472" mass="48281">MTMGISRRTFLVGAGAGAVAVLLASCTGEQPTPPGPTTTAPDPSPSTPPPTASAIVPAAFARSAWAEDPFARGAVSFTPPTASPADREALAQPVDGRLFFAGEATDTEAPGTMRGAYDSGRRVADEVIDVAADGERVAVVGAGIAGAIAARRLVEAGYDVVVIEARDRVGGRVHSSDETWAPEGAEPGEGVVPQLGAWLLTEDDVRSDVGQRLTVLGLRTASLDDELAVSPDGEVEVPSSDAVTVALEQAGTAASDESLADALEAAGADLDDPALASLLADLAATSGADAAELSSWYPPVLPAPALDAVVEDMAPLAEMPLTDLQVMRQTAVVGVVHDDTGVSLRLGTGEALSVDRVVLTVPLGVLKDEGIEFEPPLPFAHRGAIAALGMGDVETVWLRFDDDFWQTDAAVWHVVGGDATIRTWINLRPATGENVLVGRVGGEAARELAALSDDEVVARAVASLSAFAPAAG</sequence>
<evidence type="ECO:0000256" key="2">
    <source>
        <dbReference type="SAM" id="SignalP"/>
    </source>
</evidence>
<proteinExistence type="predicted"/>
<protein>
    <recommendedName>
        <fullName evidence="3">Amine oxidase domain-containing protein</fullName>
    </recommendedName>
</protein>
<organism evidence="4 5">
    <name type="scientific">Microbacterium marinilacus</name>
    <dbReference type="NCBI Taxonomy" id="415209"/>
    <lineage>
        <taxon>Bacteria</taxon>
        <taxon>Bacillati</taxon>
        <taxon>Actinomycetota</taxon>
        <taxon>Actinomycetes</taxon>
        <taxon>Micrococcales</taxon>
        <taxon>Microbacteriaceae</taxon>
        <taxon>Microbacterium</taxon>
    </lineage>
</organism>
<dbReference type="InterPro" id="IPR036188">
    <property type="entry name" value="FAD/NAD-bd_sf"/>
</dbReference>
<dbReference type="InterPro" id="IPR050281">
    <property type="entry name" value="Flavin_monoamine_oxidase"/>
</dbReference>
<dbReference type="SUPFAM" id="SSF51905">
    <property type="entry name" value="FAD/NAD(P)-binding domain"/>
    <property type="match status" value="2"/>
</dbReference>
<dbReference type="EMBL" id="BAAAYV010000025">
    <property type="protein sequence ID" value="GAA3670171.1"/>
    <property type="molecule type" value="Genomic_DNA"/>
</dbReference>
<feature type="chain" id="PRO_5045274267" description="Amine oxidase domain-containing protein" evidence="2">
    <location>
        <begin position="25"/>
        <end position="472"/>
    </location>
</feature>
<feature type="signal peptide" evidence="2">
    <location>
        <begin position="1"/>
        <end position="24"/>
    </location>
</feature>
<dbReference type="Gene3D" id="3.90.660.10">
    <property type="match status" value="2"/>
</dbReference>
<reference evidence="5" key="1">
    <citation type="journal article" date="2019" name="Int. J. Syst. Evol. Microbiol.">
        <title>The Global Catalogue of Microorganisms (GCM) 10K type strain sequencing project: providing services to taxonomists for standard genome sequencing and annotation.</title>
        <authorList>
            <consortium name="The Broad Institute Genomics Platform"/>
            <consortium name="The Broad Institute Genome Sequencing Center for Infectious Disease"/>
            <person name="Wu L."/>
            <person name="Ma J."/>
        </authorList>
    </citation>
    <scope>NUCLEOTIDE SEQUENCE [LARGE SCALE GENOMIC DNA]</scope>
    <source>
        <strain evidence="5">JCM 16546</strain>
    </source>
</reference>
<dbReference type="PROSITE" id="PS51318">
    <property type="entry name" value="TAT"/>
    <property type="match status" value="1"/>
</dbReference>
<evidence type="ECO:0000313" key="4">
    <source>
        <dbReference type="EMBL" id="GAA3670171.1"/>
    </source>
</evidence>
<evidence type="ECO:0000313" key="5">
    <source>
        <dbReference type="Proteomes" id="UP001410795"/>
    </source>
</evidence>
<evidence type="ECO:0000256" key="1">
    <source>
        <dbReference type="SAM" id="MobiDB-lite"/>
    </source>
</evidence>
<dbReference type="PANTHER" id="PTHR10742:SF410">
    <property type="entry name" value="LYSINE-SPECIFIC HISTONE DEMETHYLASE 2"/>
    <property type="match status" value="1"/>
</dbReference>
<dbReference type="Gene3D" id="3.50.50.60">
    <property type="entry name" value="FAD/NAD(P)-binding domain"/>
    <property type="match status" value="3"/>
</dbReference>
<dbReference type="Pfam" id="PF13450">
    <property type="entry name" value="NAD_binding_8"/>
    <property type="match status" value="1"/>
</dbReference>
<dbReference type="PROSITE" id="PS51257">
    <property type="entry name" value="PROKAR_LIPOPROTEIN"/>
    <property type="match status" value="1"/>
</dbReference>
<dbReference type="Pfam" id="PF01593">
    <property type="entry name" value="Amino_oxidase"/>
    <property type="match status" value="2"/>
</dbReference>
<feature type="domain" description="Amine oxidase" evidence="3">
    <location>
        <begin position="265"/>
        <end position="469"/>
    </location>
</feature>
<dbReference type="InterPro" id="IPR002937">
    <property type="entry name" value="Amino_oxidase"/>
</dbReference>
<feature type="compositionally biased region" description="Pro residues" evidence="1">
    <location>
        <begin position="31"/>
        <end position="51"/>
    </location>
</feature>
<evidence type="ECO:0000259" key="3">
    <source>
        <dbReference type="Pfam" id="PF01593"/>
    </source>
</evidence>
<keyword evidence="5" id="KW-1185">Reference proteome</keyword>
<keyword evidence="2" id="KW-0732">Signal</keyword>
<gene>
    <name evidence="4" type="ORF">GCM10022202_35400</name>
</gene>
<dbReference type="Proteomes" id="UP001410795">
    <property type="component" value="Unassembled WGS sequence"/>
</dbReference>
<feature type="domain" description="Amine oxidase" evidence="3">
    <location>
        <begin position="55"/>
        <end position="128"/>
    </location>
</feature>
<dbReference type="InterPro" id="IPR019546">
    <property type="entry name" value="TAT_signal_bac_arc"/>
</dbReference>